<dbReference type="VEuPathDB" id="VectorBase:AARA21_014400"/>
<dbReference type="Proteomes" id="UP000075840">
    <property type="component" value="Unassembled WGS sequence"/>
</dbReference>
<evidence type="ECO:0000313" key="2">
    <source>
        <dbReference type="Proteomes" id="UP000075840"/>
    </source>
</evidence>
<dbReference type="VEuPathDB" id="VectorBase:AARA21_012787"/>
<name>A0A182I7G2_ANOAR</name>
<accession>A0A182I7G2</accession>
<proteinExistence type="predicted"/>
<dbReference type="VEuPathDB" id="VectorBase:AARA21_000812"/>
<dbReference type="EnsemblMetazoa" id="AARA009516-RA">
    <property type="protein sequence ID" value="AARA009516-PA"/>
    <property type="gene ID" value="AARA009516"/>
</dbReference>
<reference evidence="1" key="1">
    <citation type="submission" date="2022-08" db="UniProtKB">
        <authorList>
            <consortium name="EnsemblMetazoa"/>
        </authorList>
    </citation>
    <scope>IDENTIFICATION</scope>
    <source>
        <strain evidence="1">Dongola</strain>
    </source>
</reference>
<keyword evidence="2" id="KW-1185">Reference proteome</keyword>
<dbReference type="PANTHER" id="PTHR21112">
    <property type="entry name" value="CHEMOSENSORY PROTEIN A 29A-RELATED"/>
    <property type="match status" value="1"/>
</dbReference>
<protein>
    <submittedName>
        <fullName evidence="1">Uncharacterized protein</fullName>
    </submittedName>
</protein>
<dbReference type="VEuPathDB" id="VectorBase:AARA009516"/>
<evidence type="ECO:0000313" key="1">
    <source>
        <dbReference type="EnsemblMetazoa" id="AARA009516-PA"/>
    </source>
</evidence>
<dbReference type="EMBL" id="APCN01003395">
    <property type="status" value="NOT_ANNOTATED_CDS"/>
    <property type="molecule type" value="Genomic_DNA"/>
</dbReference>
<dbReference type="VEuPathDB" id="VectorBase:AARA21_014592"/>
<organism evidence="1 2">
    <name type="scientific">Anopheles arabiensis</name>
    <name type="common">Mosquito</name>
    <dbReference type="NCBI Taxonomy" id="7173"/>
    <lineage>
        <taxon>Eukaryota</taxon>
        <taxon>Metazoa</taxon>
        <taxon>Ecdysozoa</taxon>
        <taxon>Arthropoda</taxon>
        <taxon>Hexapoda</taxon>
        <taxon>Insecta</taxon>
        <taxon>Pterygota</taxon>
        <taxon>Neoptera</taxon>
        <taxon>Endopterygota</taxon>
        <taxon>Diptera</taxon>
        <taxon>Nematocera</taxon>
        <taxon>Culicoidea</taxon>
        <taxon>Culicidae</taxon>
        <taxon>Anophelinae</taxon>
        <taxon>Anopheles</taxon>
    </lineage>
</organism>
<sequence>MRRIILSGSLICFYALYFGCVDGRRVLFENVVQVSGFNDTLVDLRVRKFNRTMSVLNGSIVIPNWIDDIPQLSLDLFYSRLGNQQFNHYPMKFPLAGICSFIDHMHRNYEQYIAPLKNFPALGECPFSPRSINIVDFAFPEEPVPIVMPAGLWKVVITKRMKEVETLKILFENVVQNSGHNNILVDLRVRKFNRTLTVLNGSIVTFNWIDDIPQLSLDLFYSRLGNQQFNHYPMKFPSCGTCSFIDHMHRNYGKYIAPLKNFPALGECPFSPRSINIVDFAFPEEAVPMVMPLGLWKVVISQRKKGEKTTTLCDMKGGISLLKVCTFILCVVSVAGVRIMFENFEQLSGFEETLFDLRVRKYNRTMSVLNGSVIIPHPINDTTEFSLDLFHSRLGNQQFNHYPMKLPSCGCCSFIDNLHTNYAKQIARIQNIPAKGECPFSARSINFIDYAFPEDAVPLVMPRGLWKALVTGRRNQVDKIIIVQLSSLLHLVNRLNMFRFVVLVVVLQSSLPYYRQHAVGVKLSIDSFEQTLGQDILWMDLRVRKYNRTSTVINGTIHIYQEGINDYKVWYYQQ</sequence>
<dbReference type="AlphaFoldDB" id="A0A182I7G2"/>
<dbReference type="PANTHER" id="PTHR21112:SF0">
    <property type="entry name" value="CHEMOSENSORY PROTEIN A 29A-RELATED"/>
    <property type="match status" value="1"/>
</dbReference>